<organism evidence="2 3">
    <name type="scientific">Wickerhamomyces pijperi</name>
    <name type="common">Yeast</name>
    <name type="synonym">Pichia pijperi</name>
    <dbReference type="NCBI Taxonomy" id="599730"/>
    <lineage>
        <taxon>Eukaryota</taxon>
        <taxon>Fungi</taxon>
        <taxon>Dikarya</taxon>
        <taxon>Ascomycota</taxon>
        <taxon>Saccharomycotina</taxon>
        <taxon>Saccharomycetes</taxon>
        <taxon>Phaffomycetales</taxon>
        <taxon>Wickerhamomycetaceae</taxon>
        <taxon>Wickerhamomyces</taxon>
    </lineage>
</organism>
<evidence type="ECO:0000313" key="3">
    <source>
        <dbReference type="Proteomes" id="UP000774326"/>
    </source>
</evidence>
<reference evidence="2" key="2">
    <citation type="submission" date="2021-01" db="EMBL/GenBank/DDBJ databases">
        <authorList>
            <person name="Schikora-Tamarit M.A."/>
        </authorList>
    </citation>
    <scope>NUCLEOTIDE SEQUENCE</scope>
    <source>
        <strain evidence="2">CBS2887</strain>
    </source>
</reference>
<keyword evidence="3" id="KW-1185">Reference proteome</keyword>
<feature type="region of interest" description="Disordered" evidence="1">
    <location>
        <begin position="27"/>
        <end position="48"/>
    </location>
</feature>
<evidence type="ECO:0000313" key="2">
    <source>
        <dbReference type="EMBL" id="KAH3682738.1"/>
    </source>
</evidence>
<dbReference type="Proteomes" id="UP000774326">
    <property type="component" value="Unassembled WGS sequence"/>
</dbReference>
<dbReference type="AlphaFoldDB" id="A0A9P8Q1Y9"/>
<dbReference type="EMBL" id="JAEUBG010003425">
    <property type="protein sequence ID" value="KAH3682738.1"/>
    <property type="molecule type" value="Genomic_DNA"/>
</dbReference>
<comment type="caution">
    <text evidence="2">The sequence shown here is derived from an EMBL/GenBank/DDBJ whole genome shotgun (WGS) entry which is preliminary data.</text>
</comment>
<evidence type="ECO:0000256" key="1">
    <source>
        <dbReference type="SAM" id="MobiDB-lite"/>
    </source>
</evidence>
<gene>
    <name evidence="2" type="ORF">WICPIJ_006294</name>
</gene>
<proteinExistence type="predicted"/>
<sequence length="48" mass="5725">MNVLKEQEHLIESENVEEKDQKVIVKDKLSLDDEDKKPEEDEKKSEQK</sequence>
<name>A0A9P8Q1Y9_WICPI</name>
<accession>A0A9P8Q1Y9</accession>
<protein>
    <submittedName>
        <fullName evidence="2">Uncharacterized protein</fullName>
    </submittedName>
</protein>
<reference evidence="2" key="1">
    <citation type="journal article" date="2021" name="Open Biol.">
        <title>Shared evolutionary footprints suggest mitochondrial oxidative damage underlies multiple complex I losses in fungi.</title>
        <authorList>
            <person name="Schikora-Tamarit M.A."/>
            <person name="Marcet-Houben M."/>
            <person name="Nosek J."/>
            <person name="Gabaldon T."/>
        </authorList>
    </citation>
    <scope>NUCLEOTIDE SEQUENCE</scope>
    <source>
        <strain evidence="2">CBS2887</strain>
    </source>
</reference>